<gene>
    <name evidence="1" type="ORF">SPARVUS_LOCUS10890616</name>
</gene>
<dbReference type="EMBL" id="CATNWA010016058">
    <property type="protein sequence ID" value="CAI9589425.1"/>
    <property type="molecule type" value="Genomic_DNA"/>
</dbReference>
<keyword evidence="2" id="KW-1185">Reference proteome</keyword>
<sequence length="62" mass="7031">MLSLVYIAREVFSFLGRMHVISTGPISTVQTERSGVLHLPRAERKLLLQALTRTLLNTDRSH</sequence>
<name>A0ABN9F000_9NEOB</name>
<organism evidence="1 2">
    <name type="scientific">Staurois parvus</name>
    <dbReference type="NCBI Taxonomy" id="386267"/>
    <lineage>
        <taxon>Eukaryota</taxon>
        <taxon>Metazoa</taxon>
        <taxon>Chordata</taxon>
        <taxon>Craniata</taxon>
        <taxon>Vertebrata</taxon>
        <taxon>Euteleostomi</taxon>
        <taxon>Amphibia</taxon>
        <taxon>Batrachia</taxon>
        <taxon>Anura</taxon>
        <taxon>Neobatrachia</taxon>
        <taxon>Ranoidea</taxon>
        <taxon>Ranidae</taxon>
        <taxon>Staurois</taxon>
    </lineage>
</organism>
<evidence type="ECO:0000313" key="1">
    <source>
        <dbReference type="EMBL" id="CAI9589425.1"/>
    </source>
</evidence>
<proteinExistence type="predicted"/>
<evidence type="ECO:0000313" key="2">
    <source>
        <dbReference type="Proteomes" id="UP001162483"/>
    </source>
</evidence>
<protein>
    <submittedName>
        <fullName evidence="1">Uncharacterized protein</fullName>
    </submittedName>
</protein>
<dbReference type="Proteomes" id="UP001162483">
    <property type="component" value="Unassembled WGS sequence"/>
</dbReference>
<comment type="caution">
    <text evidence="1">The sequence shown here is derived from an EMBL/GenBank/DDBJ whole genome shotgun (WGS) entry which is preliminary data.</text>
</comment>
<reference evidence="1" key="1">
    <citation type="submission" date="2023-05" db="EMBL/GenBank/DDBJ databases">
        <authorList>
            <person name="Stuckert A."/>
        </authorList>
    </citation>
    <scope>NUCLEOTIDE SEQUENCE</scope>
</reference>
<accession>A0ABN9F000</accession>